<proteinExistence type="predicted"/>
<dbReference type="Proteomes" id="UP000000390">
    <property type="component" value="Plasmid 2"/>
</dbReference>
<name>D8JCE1_HALJB</name>
<keyword evidence="4" id="KW-1185">Reference proteome</keyword>
<protein>
    <submittedName>
        <fullName evidence="1">Uncharacterized protein</fullName>
    </submittedName>
</protein>
<dbReference type="EMBL" id="CP002064">
    <property type="protein sequence ID" value="ADJ17048.1"/>
    <property type="molecule type" value="Genomic_DNA"/>
</dbReference>
<evidence type="ECO:0000313" key="2">
    <source>
        <dbReference type="EMBL" id="ELY38786.1"/>
    </source>
</evidence>
<gene>
    <name evidence="1" type="ordered locus">HacjB3_18528</name>
    <name evidence="2" type="ORF">C497_06374</name>
</gene>
<evidence type="ECO:0000313" key="3">
    <source>
        <dbReference type="Proteomes" id="UP000000390"/>
    </source>
</evidence>
<dbReference type="EMBL" id="AOHV01000019">
    <property type="protein sequence ID" value="ELY38786.1"/>
    <property type="molecule type" value="Genomic_DNA"/>
</dbReference>
<dbReference type="KEGG" id="hje:HacjB3_18528"/>
<evidence type="ECO:0000313" key="1">
    <source>
        <dbReference type="EMBL" id="ADJ17048.1"/>
    </source>
</evidence>
<accession>D8JCE1</accession>
<organism evidence="1 3">
    <name type="scientific">Halalkalicoccus jeotgali (strain DSM 18796 / CECT 7217 / JCM 14584 / KCTC 4019 / B3)</name>
    <dbReference type="NCBI Taxonomy" id="795797"/>
    <lineage>
        <taxon>Archaea</taxon>
        <taxon>Methanobacteriati</taxon>
        <taxon>Methanobacteriota</taxon>
        <taxon>Stenosarchaea group</taxon>
        <taxon>Halobacteria</taxon>
        <taxon>Halobacteriales</taxon>
        <taxon>Halococcaceae</taxon>
        <taxon>Halalkalicoccus</taxon>
    </lineage>
</organism>
<sequence>MVICRKASEATKSEFLHNGICFFVVADSAIIKCQYTLSTIWFWMITEIVYPPLYTFIFCDELNLNCLYIGNIHV</sequence>
<reference evidence="1 3" key="1">
    <citation type="journal article" date="2010" name="J. Bacteriol.">
        <title>Complete genome sequence of Halalkalicoccus jeotgali B3(T), an extremely halophilic archaeon.</title>
        <authorList>
            <person name="Roh S.W."/>
            <person name="Nam Y.D."/>
            <person name="Nam S.H."/>
            <person name="Choi S.H."/>
            <person name="Park H.S."/>
            <person name="Bae J.W."/>
        </authorList>
    </citation>
    <scope>NUCLEOTIDE SEQUENCE [LARGE SCALE GENOMIC DNA]</scope>
    <source>
        <strain evidence="1">B3</strain>
        <strain evidence="3">DSM 18796 / CECT 7217 / JCM 14584 / KCTC 4019 / B3</strain>
        <plasmid evidence="3">2</plasmid>
    </source>
</reference>
<evidence type="ECO:0000313" key="4">
    <source>
        <dbReference type="Proteomes" id="UP000011645"/>
    </source>
</evidence>
<geneLocation type="plasmid" evidence="1 3">
    <name>2</name>
</geneLocation>
<dbReference type="AlphaFoldDB" id="D8JCE1"/>
<reference evidence="2 4" key="2">
    <citation type="journal article" date="2014" name="PLoS Genet.">
        <title>Phylogenetically driven sequencing of extremely halophilic archaea reveals strategies for static and dynamic osmo-response.</title>
        <authorList>
            <person name="Becker E.A."/>
            <person name="Seitzer P.M."/>
            <person name="Tritt A."/>
            <person name="Larsen D."/>
            <person name="Krusor M."/>
            <person name="Yao A.I."/>
            <person name="Wu D."/>
            <person name="Madern D."/>
            <person name="Eisen J.A."/>
            <person name="Darling A.E."/>
            <person name="Facciotti M.T."/>
        </authorList>
    </citation>
    <scope>NUCLEOTIDE SEQUENCE [LARGE SCALE GENOMIC DNA]</scope>
    <source>
        <strain evidence="2">B3</strain>
        <strain evidence="4">DSM 18796 / CECT 7217 / JCM 14584 / KCTC 4019 / B3</strain>
    </source>
</reference>
<keyword evidence="1" id="KW-0614">Plasmid</keyword>
<dbReference type="Proteomes" id="UP000011645">
    <property type="component" value="Unassembled WGS sequence"/>
</dbReference>
<dbReference type="HOGENOM" id="CLU_2678760_0_0_2"/>